<accession>A0A8S4QXG5</accession>
<sequence length="298" mass="34405">MNPTNVINRLTPDNKCSSETDVTVDRDRPLASSRPKRPRTNSSNNGNEFLAFKNEFMQALDSLKSVINMKFADIEKSLNEIQLSNQEIEKSLEFVSAQYEDMSIKITTLEKECSINRGNIRILEEKIEDLTRNSKNSYFEIRNVPRCDNESKTLLRDYLLNLTKALSVSINSTDIRDVYRLQANKNPNPTIIVELANHYTKEEILRAARLYNQRNPNSKLNSFHITGKTEHTSRPAYIAEHLTSTAKRLYYLGRQLTKSNKYKFCWTNNGKVFMRKAEGSPLIQIKSEEQIKQLETAD</sequence>
<dbReference type="Proteomes" id="UP000838756">
    <property type="component" value="Unassembled WGS sequence"/>
</dbReference>
<proteinExistence type="predicted"/>
<evidence type="ECO:0000259" key="2">
    <source>
        <dbReference type="Pfam" id="PF25298"/>
    </source>
</evidence>
<protein>
    <submittedName>
        <fullName evidence="3">Jg27400 protein</fullName>
    </submittedName>
</protein>
<organism evidence="3 4">
    <name type="scientific">Pararge aegeria aegeria</name>
    <dbReference type="NCBI Taxonomy" id="348720"/>
    <lineage>
        <taxon>Eukaryota</taxon>
        <taxon>Metazoa</taxon>
        <taxon>Ecdysozoa</taxon>
        <taxon>Arthropoda</taxon>
        <taxon>Hexapoda</taxon>
        <taxon>Insecta</taxon>
        <taxon>Pterygota</taxon>
        <taxon>Neoptera</taxon>
        <taxon>Endopterygota</taxon>
        <taxon>Lepidoptera</taxon>
        <taxon>Glossata</taxon>
        <taxon>Ditrysia</taxon>
        <taxon>Papilionoidea</taxon>
        <taxon>Nymphalidae</taxon>
        <taxon>Satyrinae</taxon>
        <taxon>Satyrini</taxon>
        <taxon>Parargina</taxon>
        <taxon>Pararge</taxon>
    </lineage>
</organism>
<dbReference type="InterPro" id="IPR057251">
    <property type="entry name" value="FP_C"/>
</dbReference>
<evidence type="ECO:0000256" key="1">
    <source>
        <dbReference type="SAM" id="MobiDB-lite"/>
    </source>
</evidence>
<feature type="region of interest" description="Disordered" evidence="1">
    <location>
        <begin position="1"/>
        <end position="47"/>
    </location>
</feature>
<dbReference type="Pfam" id="PF25298">
    <property type="entry name" value="Baculo_FP_2nd"/>
    <property type="match status" value="1"/>
</dbReference>
<name>A0A8S4QXG5_9NEOP</name>
<feature type="domain" description="FP protein C-terminal" evidence="2">
    <location>
        <begin position="243"/>
        <end position="294"/>
    </location>
</feature>
<dbReference type="OrthoDB" id="7436381at2759"/>
<evidence type="ECO:0000313" key="3">
    <source>
        <dbReference type="EMBL" id="CAH2227272.1"/>
    </source>
</evidence>
<comment type="caution">
    <text evidence="3">The sequence shown here is derived from an EMBL/GenBank/DDBJ whole genome shotgun (WGS) entry which is preliminary data.</text>
</comment>
<keyword evidence="4" id="KW-1185">Reference proteome</keyword>
<evidence type="ECO:0000313" key="4">
    <source>
        <dbReference type="Proteomes" id="UP000838756"/>
    </source>
</evidence>
<gene>
    <name evidence="3" type="primary">jg27400</name>
    <name evidence="3" type="ORF">PAEG_LOCUS7801</name>
</gene>
<dbReference type="EMBL" id="CAKXAJ010022761">
    <property type="protein sequence ID" value="CAH2227272.1"/>
    <property type="molecule type" value="Genomic_DNA"/>
</dbReference>
<dbReference type="AlphaFoldDB" id="A0A8S4QXG5"/>
<reference evidence="3" key="1">
    <citation type="submission" date="2022-03" db="EMBL/GenBank/DDBJ databases">
        <authorList>
            <person name="Lindestad O."/>
        </authorList>
    </citation>
    <scope>NUCLEOTIDE SEQUENCE</scope>
</reference>